<sequence length="109" mass="12136">MSGNTIAFIEMLIPFALVLAFLTWQLVVTKRSLREDQERAAREPREQVAPVRETAIVTEAALLIEERIEAVSPEEDDITRAAAIRAEIEAGRARLAELEALEARLAPRA</sequence>
<proteinExistence type="predicted"/>
<feature type="transmembrane region" description="Helical" evidence="1">
    <location>
        <begin position="6"/>
        <end position="27"/>
    </location>
</feature>
<dbReference type="AlphaFoldDB" id="A0A2S6NCC4"/>
<protein>
    <submittedName>
        <fullName evidence="2">Uncharacterized protein</fullName>
    </submittedName>
</protein>
<evidence type="ECO:0000256" key="1">
    <source>
        <dbReference type="SAM" id="Phobius"/>
    </source>
</evidence>
<dbReference type="EMBL" id="NHSJ01000041">
    <property type="protein sequence ID" value="PPQ32254.1"/>
    <property type="molecule type" value="Genomic_DNA"/>
</dbReference>
<evidence type="ECO:0000313" key="2">
    <source>
        <dbReference type="EMBL" id="PPQ32254.1"/>
    </source>
</evidence>
<accession>A0A2S6NCC4</accession>
<keyword evidence="3" id="KW-1185">Reference proteome</keyword>
<evidence type="ECO:0000313" key="3">
    <source>
        <dbReference type="Proteomes" id="UP000239089"/>
    </source>
</evidence>
<name>A0A2S6NCC4_9HYPH</name>
<reference evidence="2 3" key="1">
    <citation type="journal article" date="2018" name="Arch. Microbiol.">
        <title>New insights into the metabolic potential of the phototrophic purple bacterium Rhodopila globiformis DSM 161(T) from its draft genome sequence and evidence for a vanadium-dependent nitrogenase.</title>
        <authorList>
            <person name="Imhoff J.F."/>
            <person name="Rahn T."/>
            <person name="Kunzel S."/>
            <person name="Neulinger S.C."/>
        </authorList>
    </citation>
    <scope>NUCLEOTIDE SEQUENCE [LARGE SCALE GENOMIC DNA]</scope>
    <source>
        <strain evidence="2 3">DSM 16996</strain>
    </source>
</reference>
<dbReference type="RefSeq" id="WP_104507030.1">
    <property type="nucleotide sequence ID" value="NZ_JACIGC010000002.1"/>
</dbReference>
<dbReference type="Proteomes" id="UP000239089">
    <property type="component" value="Unassembled WGS sequence"/>
</dbReference>
<dbReference type="OrthoDB" id="10002904at2"/>
<comment type="caution">
    <text evidence="2">The sequence shown here is derived from an EMBL/GenBank/DDBJ whole genome shotgun (WGS) entry which is preliminary data.</text>
</comment>
<keyword evidence="1" id="KW-0812">Transmembrane</keyword>
<keyword evidence="1" id="KW-0472">Membrane</keyword>
<gene>
    <name evidence="2" type="ORF">CCR94_06295</name>
</gene>
<keyword evidence="1" id="KW-1133">Transmembrane helix</keyword>
<organism evidence="2 3">
    <name type="scientific">Rhodoblastus sphagnicola</name>
    <dbReference type="NCBI Taxonomy" id="333368"/>
    <lineage>
        <taxon>Bacteria</taxon>
        <taxon>Pseudomonadati</taxon>
        <taxon>Pseudomonadota</taxon>
        <taxon>Alphaproteobacteria</taxon>
        <taxon>Hyphomicrobiales</taxon>
        <taxon>Rhodoblastaceae</taxon>
        <taxon>Rhodoblastus</taxon>
    </lineage>
</organism>